<dbReference type="eggNOG" id="ENOG5032V4H">
    <property type="taxonomic scope" value="Bacteria"/>
</dbReference>
<keyword evidence="2" id="KW-1185">Reference proteome</keyword>
<gene>
    <name evidence="1" type="ordered locus">Desde_2581</name>
</gene>
<dbReference type="Proteomes" id="UP000006053">
    <property type="component" value="Chromosome"/>
</dbReference>
<evidence type="ECO:0000313" key="1">
    <source>
        <dbReference type="EMBL" id="AFM00911.1"/>
    </source>
</evidence>
<organism evidence="1 2">
    <name type="scientific">Desulfitobacterium dehalogenans (strain ATCC 51507 / DSM 9161 / JW/IU-DC1)</name>
    <dbReference type="NCBI Taxonomy" id="756499"/>
    <lineage>
        <taxon>Bacteria</taxon>
        <taxon>Bacillati</taxon>
        <taxon>Bacillota</taxon>
        <taxon>Clostridia</taxon>
        <taxon>Eubacteriales</taxon>
        <taxon>Desulfitobacteriaceae</taxon>
        <taxon>Desulfitobacterium</taxon>
    </lineage>
</organism>
<dbReference type="AlphaFoldDB" id="I4AAC6"/>
<dbReference type="KEGG" id="ddh:Desde_2581"/>
<protein>
    <recommendedName>
        <fullName evidence="3">DUF4252 domain-containing protein</fullName>
    </recommendedName>
</protein>
<accession>I4AAC6</accession>
<proteinExistence type="predicted"/>
<evidence type="ECO:0000313" key="2">
    <source>
        <dbReference type="Proteomes" id="UP000006053"/>
    </source>
</evidence>
<sequence precursor="true">MTKQRLTIISLVSILIFGLLLSGKLLYENKWLEGSLIKESQQISGVISAEILNRQGASEMLVNTGQVSNLQTICTQLKTISGARPIRLADQRTPELEEIYQQMQFAIQEGMAMGNFTQMRETLTTQAEQAGVIMSLAMDNEAIYLVLTKGENQLVSVIERHGQGIFLPSVGGDYKTMNQ</sequence>
<dbReference type="STRING" id="756499.Desde_2581"/>
<reference evidence="2" key="1">
    <citation type="submission" date="2012-06" db="EMBL/GenBank/DDBJ databases">
        <title>Complete sequence of Desulfitobacterium dehalogenans ATCC 51507.</title>
        <authorList>
            <person name="Lucas S."/>
            <person name="Han J."/>
            <person name="Lapidus A."/>
            <person name="Cheng J.-F."/>
            <person name="Goodwin L."/>
            <person name="Pitluck S."/>
            <person name="Peters L."/>
            <person name="Ovchinnikova G."/>
            <person name="Teshima H."/>
            <person name="Detter J.C."/>
            <person name="Han C."/>
            <person name="Tapia R."/>
            <person name="Land M."/>
            <person name="Hauser L."/>
            <person name="Kyrpides N."/>
            <person name="Ivanova N."/>
            <person name="Pagani I."/>
            <person name="Kruse T."/>
            <person name="de Vos W.M."/>
            <person name="Smidt H."/>
            <person name="Woyke T."/>
        </authorList>
    </citation>
    <scope>NUCLEOTIDE SEQUENCE [LARGE SCALE GENOMIC DNA]</scope>
    <source>
        <strain evidence="2">ATCC 51507 / DSM 9161 / JW/IU-DC1</strain>
    </source>
</reference>
<dbReference type="EMBL" id="CP003348">
    <property type="protein sequence ID" value="AFM00911.1"/>
    <property type="molecule type" value="Genomic_DNA"/>
</dbReference>
<evidence type="ECO:0008006" key="3">
    <source>
        <dbReference type="Google" id="ProtNLM"/>
    </source>
</evidence>
<reference evidence="1 2" key="2">
    <citation type="journal article" date="2015" name="J. Bacteriol.">
        <title>Genomic, proteomic, and biochemical analysis of the organohalide respiratory pathway in Desulfitobacterium dehalogenans.</title>
        <authorList>
            <person name="Kruse T."/>
            <person name="van de Pas B.A."/>
            <person name="Atteia A."/>
            <person name="Krab K."/>
            <person name="Hagen W.R."/>
            <person name="Goodwin L."/>
            <person name="Chain P."/>
            <person name="Boeren S."/>
            <person name="Maphosa F."/>
            <person name="Schraa G."/>
            <person name="de Vos W.M."/>
            <person name="van der Oost J."/>
            <person name="Smidt H."/>
            <person name="Stams A.J."/>
        </authorList>
    </citation>
    <scope>NUCLEOTIDE SEQUENCE [LARGE SCALE GENOMIC DNA]</scope>
    <source>
        <strain evidence="2">ATCC 51507 / DSM 9161 / JW/IU-DC1</strain>
    </source>
</reference>
<dbReference type="HOGENOM" id="CLU_124880_0_0_9"/>
<dbReference type="RefSeq" id="WP_014794393.1">
    <property type="nucleotide sequence ID" value="NC_018017.1"/>
</dbReference>
<dbReference type="OrthoDB" id="1797090at2"/>
<name>I4AAC6_DESDJ</name>